<comment type="caution">
    <text evidence="2">The sequence shown here is derived from an EMBL/GenBank/DDBJ whole genome shotgun (WGS) entry which is preliminary data.</text>
</comment>
<sequence length="139" mass="14393">MISEPNADQTAPLPRPASIVAIAGLLALEAVGVLAAALWYLSQLGAPGPVPLGGRIFMLALLVGAAVWQAAVALNVFRGRPWTRAAALVWQVFQVIFAVPLIGGATTLAGVGLLVPAGAIIVLLFDPRVTAFYGDRAER</sequence>
<organism evidence="2 3">
    <name type="scientific">Arthrobacter halodurans</name>
    <dbReference type="NCBI Taxonomy" id="516699"/>
    <lineage>
        <taxon>Bacteria</taxon>
        <taxon>Bacillati</taxon>
        <taxon>Actinomycetota</taxon>
        <taxon>Actinomycetes</taxon>
        <taxon>Micrococcales</taxon>
        <taxon>Micrococcaceae</taxon>
        <taxon>Arthrobacter</taxon>
    </lineage>
</organism>
<evidence type="ECO:0008006" key="4">
    <source>
        <dbReference type="Google" id="ProtNLM"/>
    </source>
</evidence>
<accession>A0ABV4UIK1</accession>
<keyword evidence="3" id="KW-1185">Reference proteome</keyword>
<feature type="transmembrane region" description="Helical" evidence="1">
    <location>
        <begin position="20"/>
        <end position="41"/>
    </location>
</feature>
<feature type="transmembrane region" description="Helical" evidence="1">
    <location>
        <begin position="108"/>
        <end position="126"/>
    </location>
</feature>
<dbReference type="Proteomes" id="UP001575652">
    <property type="component" value="Unassembled WGS sequence"/>
</dbReference>
<protein>
    <recommendedName>
        <fullName evidence="4">Integral membrane protein</fullName>
    </recommendedName>
</protein>
<feature type="transmembrane region" description="Helical" evidence="1">
    <location>
        <begin position="56"/>
        <end position="77"/>
    </location>
</feature>
<dbReference type="RefSeq" id="WP_373970467.1">
    <property type="nucleotide sequence ID" value="NZ_JBHDLJ010000001.1"/>
</dbReference>
<evidence type="ECO:0000256" key="1">
    <source>
        <dbReference type="SAM" id="Phobius"/>
    </source>
</evidence>
<evidence type="ECO:0000313" key="3">
    <source>
        <dbReference type="Proteomes" id="UP001575652"/>
    </source>
</evidence>
<name>A0ABV4UIK1_9MICC</name>
<proteinExistence type="predicted"/>
<keyword evidence="1" id="KW-1133">Transmembrane helix</keyword>
<keyword evidence="1" id="KW-0812">Transmembrane</keyword>
<evidence type="ECO:0000313" key="2">
    <source>
        <dbReference type="EMBL" id="MFB0833309.1"/>
    </source>
</evidence>
<feature type="transmembrane region" description="Helical" evidence="1">
    <location>
        <begin position="84"/>
        <end position="102"/>
    </location>
</feature>
<gene>
    <name evidence="2" type="ORF">ACETWP_01805</name>
</gene>
<reference evidence="2 3" key="1">
    <citation type="submission" date="2024-09" db="EMBL/GenBank/DDBJ databases">
        <authorList>
            <person name="Salinas-Garcia M.A."/>
            <person name="Prieme A."/>
        </authorList>
    </citation>
    <scope>NUCLEOTIDE SEQUENCE [LARGE SCALE GENOMIC DNA]</scope>
    <source>
        <strain evidence="2 3">DSM 21081</strain>
    </source>
</reference>
<keyword evidence="1" id="KW-0472">Membrane</keyword>
<dbReference type="EMBL" id="JBHDLJ010000001">
    <property type="protein sequence ID" value="MFB0833309.1"/>
    <property type="molecule type" value="Genomic_DNA"/>
</dbReference>